<keyword evidence="10" id="KW-1185">Reference proteome</keyword>
<reference evidence="9 10" key="1">
    <citation type="submission" date="2019-03" db="EMBL/GenBank/DDBJ databases">
        <title>Genomic Encyclopedia of Archaeal and Bacterial Type Strains, Phase II (KMG-II): from individual species to whole genera.</title>
        <authorList>
            <person name="Goeker M."/>
        </authorList>
    </citation>
    <scope>NUCLEOTIDE SEQUENCE [LARGE SCALE GENOMIC DNA]</scope>
    <source>
        <strain evidence="9 10">ATCC 700618</strain>
    </source>
</reference>
<evidence type="ECO:0000256" key="3">
    <source>
        <dbReference type="ARBA" id="ARBA00022448"/>
    </source>
</evidence>
<dbReference type="RefSeq" id="WP_094254964.1">
    <property type="nucleotide sequence ID" value="NZ_NNCE01000008.1"/>
</dbReference>
<keyword evidence="6" id="KW-0472">Membrane</keyword>
<keyword evidence="8" id="KW-0066">ATP synthesis</keyword>
<keyword evidence="3" id="KW-0813">Transport</keyword>
<evidence type="ECO:0000256" key="1">
    <source>
        <dbReference type="ARBA" id="ARBA00004170"/>
    </source>
</evidence>
<dbReference type="NCBIfam" id="NF045933">
    <property type="entry name" value="MSC_0622_gamma"/>
    <property type="match status" value="1"/>
</dbReference>
<comment type="subcellular location">
    <subcellularLocation>
        <location evidence="1">Membrane</location>
        <topology evidence="1">Peripheral membrane protein</topology>
    </subcellularLocation>
</comment>
<keyword evidence="4" id="KW-0375">Hydrogen ion transport</keyword>
<accession>A0A4R6I9Y3</accession>
<keyword evidence="7" id="KW-0139">CF(1)</keyword>
<dbReference type="GO" id="GO:0045259">
    <property type="term" value="C:proton-transporting ATP synthase complex"/>
    <property type="evidence" value="ECO:0007669"/>
    <property type="project" value="UniProtKB-KW"/>
</dbReference>
<evidence type="ECO:0000313" key="9">
    <source>
        <dbReference type="EMBL" id="TDO19003.1"/>
    </source>
</evidence>
<proteinExistence type="inferred from homology"/>
<comment type="similarity">
    <text evidence="2">Belongs to the ATPase gamma chain family.</text>
</comment>
<comment type="caution">
    <text evidence="9">The sequence shown here is derived from an EMBL/GenBank/DDBJ whole genome shotgun (WGS) entry which is preliminary data.</text>
</comment>
<dbReference type="AlphaFoldDB" id="A0A4R6I9Y3"/>
<evidence type="ECO:0000256" key="5">
    <source>
        <dbReference type="ARBA" id="ARBA00023065"/>
    </source>
</evidence>
<keyword evidence="5" id="KW-0406">Ion transport</keyword>
<evidence type="ECO:0000256" key="2">
    <source>
        <dbReference type="ARBA" id="ARBA00007681"/>
    </source>
</evidence>
<protein>
    <recommendedName>
        <fullName evidence="11">F-type H+-transporting ATPase subunit gamma</fullName>
    </recommendedName>
</protein>
<evidence type="ECO:0008006" key="11">
    <source>
        <dbReference type="Google" id="ProtNLM"/>
    </source>
</evidence>
<name>A0A4R6I9Y3_9MOLU</name>
<evidence type="ECO:0000256" key="6">
    <source>
        <dbReference type="ARBA" id="ARBA00023136"/>
    </source>
</evidence>
<dbReference type="InterPro" id="IPR035968">
    <property type="entry name" value="ATP_synth_F1_ATPase_gsu"/>
</dbReference>
<evidence type="ECO:0000256" key="7">
    <source>
        <dbReference type="ARBA" id="ARBA00023196"/>
    </source>
</evidence>
<dbReference type="EMBL" id="SNWN01000016">
    <property type="protein sequence ID" value="TDO19003.1"/>
    <property type="molecule type" value="Genomic_DNA"/>
</dbReference>
<organism evidence="9 10">
    <name type="scientific">Mycoplasma testudineum</name>
    <dbReference type="NCBI Taxonomy" id="244584"/>
    <lineage>
        <taxon>Bacteria</taxon>
        <taxon>Bacillati</taxon>
        <taxon>Mycoplasmatota</taxon>
        <taxon>Mollicutes</taxon>
        <taxon>Mycoplasmataceae</taxon>
        <taxon>Mycoplasma</taxon>
    </lineage>
</organism>
<gene>
    <name evidence="9" type="ORF">EI74_0822</name>
</gene>
<dbReference type="Proteomes" id="UP000295518">
    <property type="component" value="Unassembled WGS sequence"/>
</dbReference>
<evidence type="ECO:0000256" key="8">
    <source>
        <dbReference type="ARBA" id="ARBA00023310"/>
    </source>
</evidence>
<dbReference type="SUPFAM" id="SSF52943">
    <property type="entry name" value="ATP synthase (F1-ATPase), gamma subunit"/>
    <property type="match status" value="1"/>
</dbReference>
<evidence type="ECO:0000256" key="4">
    <source>
        <dbReference type="ARBA" id="ARBA00022781"/>
    </source>
</evidence>
<dbReference type="GO" id="GO:0046933">
    <property type="term" value="F:proton-transporting ATP synthase activity, rotational mechanism"/>
    <property type="evidence" value="ECO:0007669"/>
    <property type="project" value="InterPro"/>
</dbReference>
<sequence>MQKNKIELKIKNYIKLKKILELKRSVSLIQINNLQKRISYIMYGLDNHLDIITLHSRKFSNLGKFYISKNEVLNIPNKIAGNYSKKLFVYFTDSQKYTENYYKNTDNFIIENHNESNLYIPVGVDAQKFFEKTSFNILSSYQNLDDIKHKSELANKIIELIKSDQLEEVIFVVNSNKFQNFNIKVFPLTSNLFAKKYNQNNLNKIDTTDFVLDKFDMESLIFSYLISFINFAILESSFLKWKNKLIDENSKIKQIDEKQLLMKIALRKQIQNDQIEEINLISEGNKKETNYE</sequence>
<evidence type="ECO:0000313" key="10">
    <source>
        <dbReference type="Proteomes" id="UP000295518"/>
    </source>
</evidence>